<reference evidence="9 10" key="1">
    <citation type="submission" date="2019-02" db="EMBL/GenBank/DDBJ databases">
        <title>Complete Genome Sequence of Desulfovibrio desulfuricans IC1, a Sulfonate Utilizing Anaerobe.</title>
        <authorList>
            <person name="Day L.A."/>
            <person name="De Leon K.B."/>
            <person name="Wall J.D."/>
        </authorList>
    </citation>
    <scope>NUCLEOTIDE SEQUENCE [LARGE SCALE GENOMIC DNA]</scope>
    <source>
        <strain evidence="9 10">IC1</strain>
    </source>
</reference>
<dbReference type="EMBL" id="CP036295">
    <property type="protein sequence ID" value="QCC85983.1"/>
    <property type="molecule type" value="Genomic_DNA"/>
</dbReference>
<dbReference type="PANTHER" id="PTHR37011">
    <property type="entry name" value="POT FAMILY PEPTIDE TRANSPORT PROTEIN-RELATED"/>
    <property type="match status" value="1"/>
</dbReference>
<dbReference type="Gene3D" id="2.30.30.100">
    <property type="match status" value="1"/>
</dbReference>
<feature type="region of interest" description="Disordered" evidence="6">
    <location>
        <begin position="70"/>
        <end position="97"/>
    </location>
</feature>
<evidence type="ECO:0000256" key="4">
    <source>
        <dbReference type="ARBA" id="ARBA00023139"/>
    </source>
</evidence>
<feature type="transmembrane region" description="Helical" evidence="7">
    <location>
        <begin position="29"/>
        <end position="50"/>
    </location>
</feature>
<evidence type="ECO:0000256" key="2">
    <source>
        <dbReference type="ARBA" id="ARBA00022729"/>
    </source>
</evidence>
<keyword evidence="7" id="KW-0812">Transmembrane</keyword>
<dbReference type="NCBIfam" id="NF033216">
    <property type="entry name" value="lipo_YgdI_YgdR"/>
    <property type="match status" value="1"/>
</dbReference>
<keyword evidence="7" id="KW-1133">Transmembrane helix</keyword>
<evidence type="ECO:0000256" key="3">
    <source>
        <dbReference type="ARBA" id="ARBA00023136"/>
    </source>
</evidence>
<keyword evidence="5 9" id="KW-0449">Lipoprotein</keyword>
<accession>A0A4P7UI21</accession>
<evidence type="ECO:0000259" key="8">
    <source>
        <dbReference type="Pfam" id="PF06004"/>
    </source>
</evidence>
<dbReference type="AlphaFoldDB" id="A0A4P7UI21"/>
<keyword evidence="4" id="KW-0564">Palmitate</keyword>
<dbReference type="InterPro" id="IPR010920">
    <property type="entry name" value="LSM_dom_sf"/>
</dbReference>
<dbReference type="SUPFAM" id="SSF50182">
    <property type="entry name" value="Sm-like ribonucleoproteins"/>
    <property type="match status" value="1"/>
</dbReference>
<evidence type="ECO:0000256" key="5">
    <source>
        <dbReference type="ARBA" id="ARBA00023288"/>
    </source>
</evidence>
<dbReference type="InterPro" id="IPR010305">
    <property type="entry name" value="YgdI/YgdR-like"/>
</dbReference>
<gene>
    <name evidence="9" type="ORF">DDIC_08865</name>
</gene>
<dbReference type="PANTHER" id="PTHR37011:SF2">
    <property type="entry name" value="LIPOPROTEIN"/>
    <property type="match status" value="1"/>
</dbReference>
<name>A0A4P7UI21_DESDE</name>
<evidence type="ECO:0000313" key="9">
    <source>
        <dbReference type="EMBL" id="QCC85983.1"/>
    </source>
</evidence>
<keyword evidence="2" id="KW-0732">Signal</keyword>
<evidence type="ECO:0000313" key="10">
    <source>
        <dbReference type="Proteomes" id="UP000297065"/>
    </source>
</evidence>
<evidence type="ECO:0000256" key="6">
    <source>
        <dbReference type="SAM" id="MobiDB-lite"/>
    </source>
</evidence>
<feature type="compositionally biased region" description="Basic and acidic residues" evidence="6">
    <location>
        <begin position="78"/>
        <end position="97"/>
    </location>
</feature>
<organism evidence="9 10">
    <name type="scientific">Desulfovibrio desulfuricans</name>
    <dbReference type="NCBI Taxonomy" id="876"/>
    <lineage>
        <taxon>Bacteria</taxon>
        <taxon>Pseudomonadati</taxon>
        <taxon>Thermodesulfobacteriota</taxon>
        <taxon>Desulfovibrionia</taxon>
        <taxon>Desulfovibrionales</taxon>
        <taxon>Desulfovibrionaceae</taxon>
        <taxon>Desulfovibrio</taxon>
    </lineage>
</organism>
<evidence type="ECO:0000256" key="7">
    <source>
        <dbReference type="SAM" id="Phobius"/>
    </source>
</evidence>
<proteinExistence type="predicted"/>
<dbReference type="InterPro" id="IPR047807">
    <property type="entry name" value="YgdI/YgdR-like_SH3-like"/>
</dbReference>
<sequence length="97" mass="10746">MRFNTSCIGLLAGPNFCNIQGYLAMKKTALILALLMSTFMLTACGSKYIAVTKDYTIYIGTKKPVINPENDSVSFEDDTGKTHTIPREDLKQVRPLP</sequence>
<evidence type="ECO:0000256" key="1">
    <source>
        <dbReference type="ARBA" id="ARBA00022475"/>
    </source>
</evidence>
<dbReference type="Proteomes" id="UP000297065">
    <property type="component" value="Chromosome"/>
</dbReference>
<keyword evidence="3 7" id="KW-0472">Membrane</keyword>
<dbReference type="OrthoDB" id="6520455at2"/>
<feature type="domain" description="Lipoprotein YgdI/YgdR-like SH3-like" evidence="8">
    <location>
        <begin position="48"/>
        <end position="94"/>
    </location>
</feature>
<keyword evidence="1" id="KW-1003">Cell membrane</keyword>
<protein>
    <submittedName>
        <fullName evidence="9">YgdI/YgdR family lipoprotein</fullName>
    </submittedName>
</protein>
<dbReference type="Pfam" id="PF06004">
    <property type="entry name" value="DUF903"/>
    <property type="match status" value="1"/>
</dbReference>